<sequence>MVKRRKQKRWLVLLLLLFFAGWGSYKQLRSWLVQPETVLVLGGAEEREHYAAKLAKQEPDVNVVVSSGSPEWYAKKIFEQEGIERDRVYLDYRAQDTVTNFTTLVDDLKAQEIDSVYLVTSENHMTRARVIGEIVFGSRGITLKPIAVPTEFPDESWQKSVRDGARSLLWLTTGRTGSSFRDHLPRRFHSSEVPELEHRAEQLGH</sequence>
<dbReference type="CDD" id="cd06259">
    <property type="entry name" value="YdcF-like"/>
    <property type="match status" value="1"/>
</dbReference>
<name>A0A5B8NQ56_9CHRO</name>
<evidence type="ECO:0000313" key="3">
    <source>
        <dbReference type="Proteomes" id="UP000318453"/>
    </source>
</evidence>
<evidence type="ECO:0000313" key="2">
    <source>
        <dbReference type="EMBL" id="QDZ40295.1"/>
    </source>
</evidence>
<dbReference type="Pfam" id="PF02698">
    <property type="entry name" value="DUF218"/>
    <property type="match status" value="1"/>
</dbReference>
<feature type="domain" description="DUF218" evidence="1">
    <location>
        <begin position="37"/>
        <end position="156"/>
    </location>
</feature>
<dbReference type="OrthoDB" id="9782395at2"/>
<protein>
    <submittedName>
        <fullName evidence="2">YdcF family protein</fullName>
    </submittedName>
</protein>
<keyword evidence="3" id="KW-1185">Reference proteome</keyword>
<dbReference type="Proteomes" id="UP000318453">
    <property type="component" value="Chromosome"/>
</dbReference>
<dbReference type="Gene3D" id="3.40.50.620">
    <property type="entry name" value="HUPs"/>
    <property type="match status" value="1"/>
</dbReference>
<dbReference type="InterPro" id="IPR003848">
    <property type="entry name" value="DUF218"/>
</dbReference>
<dbReference type="KEGG" id="enn:FRE64_10215"/>
<organism evidence="2 3">
    <name type="scientific">Euhalothece natronophila Z-M001</name>
    <dbReference type="NCBI Taxonomy" id="522448"/>
    <lineage>
        <taxon>Bacteria</taxon>
        <taxon>Bacillati</taxon>
        <taxon>Cyanobacteriota</taxon>
        <taxon>Cyanophyceae</taxon>
        <taxon>Oscillatoriophycideae</taxon>
        <taxon>Chroococcales</taxon>
        <taxon>Halothecacae</taxon>
        <taxon>Halothece cluster</taxon>
        <taxon>Euhalothece</taxon>
    </lineage>
</organism>
<dbReference type="AlphaFoldDB" id="A0A5B8NQ56"/>
<accession>A0A5B8NQ56</accession>
<dbReference type="InterPro" id="IPR014729">
    <property type="entry name" value="Rossmann-like_a/b/a_fold"/>
</dbReference>
<dbReference type="EMBL" id="CP042326">
    <property type="protein sequence ID" value="QDZ40295.1"/>
    <property type="molecule type" value="Genomic_DNA"/>
</dbReference>
<proteinExistence type="predicted"/>
<evidence type="ECO:0000259" key="1">
    <source>
        <dbReference type="Pfam" id="PF02698"/>
    </source>
</evidence>
<reference evidence="2" key="1">
    <citation type="submission" date="2019-08" db="EMBL/GenBank/DDBJ databases">
        <title>Carotenoids and Carotenoid Binding Proteins in the Halophilic Cyanobacterium Euhalothece sp. ZM00.</title>
        <authorList>
            <person name="Cho S.M."/>
            <person name="Song J.Y."/>
            <person name="Park Y.-I."/>
        </authorList>
    </citation>
    <scope>NUCLEOTIDE SEQUENCE [LARGE SCALE GENOMIC DNA]</scope>
    <source>
        <strain evidence="2">Z-M001</strain>
    </source>
</reference>
<gene>
    <name evidence="2" type="ORF">FRE64_10215</name>
</gene>